<keyword evidence="4 7" id="KW-1133">Transmembrane helix</keyword>
<dbReference type="PANTHER" id="PTHR30572">
    <property type="entry name" value="MEMBRANE COMPONENT OF TRANSPORTER-RELATED"/>
    <property type="match status" value="1"/>
</dbReference>
<feature type="domain" description="ABC3 transporter permease C-terminal" evidence="8">
    <location>
        <begin position="286"/>
        <end position="396"/>
    </location>
</feature>
<feature type="non-terminal residue" evidence="10">
    <location>
        <position position="451"/>
    </location>
</feature>
<evidence type="ECO:0000256" key="6">
    <source>
        <dbReference type="ARBA" id="ARBA00038076"/>
    </source>
</evidence>
<feature type="transmembrane region" description="Helical" evidence="7">
    <location>
        <begin position="21"/>
        <end position="43"/>
    </location>
</feature>
<dbReference type="GO" id="GO:0022857">
    <property type="term" value="F:transmembrane transporter activity"/>
    <property type="evidence" value="ECO:0007669"/>
    <property type="project" value="TreeGrafter"/>
</dbReference>
<organism evidence="10">
    <name type="scientific">uncultured Gemmatimonadota bacterium</name>
    <dbReference type="NCBI Taxonomy" id="203437"/>
    <lineage>
        <taxon>Bacteria</taxon>
        <taxon>Pseudomonadati</taxon>
        <taxon>Gemmatimonadota</taxon>
        <taxon>environmental samples</taxon>
    </lineage>
</organism>
<reference evidence="10" key="1">
    <citation type="submission" date="2020-02" db="EMBL/GenBank/DDBJ databases">
        <authorList>
            <person name="Meier V. D."/>
        </authorList>
    </citation>
    <scope>NUCLEOTIDE SEQUENCE</scope>
    <source>
        <strain evidence="10">AVDCRST_MAG89</strain>
    </source>
</reference>
<feature type="transmembrane region" description="Helical" evidence="7">
    <location>
        <begin position="427"/>
        <end position="447"/>
    </location>
</feature>
<evidence type="ECO:0000256" key="2">
    <source>
        <dbReference type="ARBA" id="ARBA00022475"/>
    </source>
</evidence>
<protein>
    <recommendedName>
        <fullName evidence="11">ABC-type antimicrobial peptide transport system, permease component</fullName>
    </recommendedName>
</protein>
<keyword evidence="5 7" id="KW-0472">Membrane</keyword>
<feature type="transmembrane region" description="Helical" evidence="7">
    <location>
        <begin position="335"/>
        <end position="356"/>
    </location>
</feature>
<evidence type="ECO:0000256" key="3">
    <source>
        <dbReference type="ARBA" id="ARBA00022692"/>
    </source>
</evidence>
<feature type="domain" description="MacB-like periplasmic core" evidence="9">
    <location>
        <begin position="22"/>
        <end position="242"/>
    </location>
</feature>
<feature type="transmembrane region" description="Helical" evidence="7">
    <location>
        <begin position="279"/>
        <end position="303"/>
    </location>
</feature>
<dbReference type="Pfam" id="PF02687">
    <property type="entry name" value="FtsX"/>
    <property type="match status" value="1"/>
</dbReference>
<name>A0A6J4MFX0_9BACT</name>
<feature type="transmembrane region" description="Helical" evidence="7">
    <location>
        <begin position="376"/>
        <end position="397"/>
    </location>
</feature>
<dbReference type="EMBL" id="CADCTV010000756">
    <property type="protein sequence ID" value="CAA9358935.1"/>
    <property type="molecule type" value="Genomic_DNA"/>
</dbReference>
<comment type="subcellular location">
    <subcellularLocation>
        <location evidence="1">Cell membrane</location>
        <topology evidence="1">Multi-pass membrane protein</topology>
    </subcellularLocation>
</comment>
<evidence type="ECO:0000256" key="4">
    <source>
        <dbReference type="ARBA" id="ARBA00022989"/>
    </source>
</evidence>
<evidence type="ECO:0000313" key="10">
    <source>
        <dbReference type="EMBL" id="CAA9358935.1"/>
    </source>
</evidence>
<evidence type="ECO:0000256" key="7">
    <source>
        <dbReference type="SAM" id="Phobius"/>
    </source>
</evidence>
<dbReference type="PANTHER" id="PTHR30572:SF4">
    <property type="entry name" value="ABC TRANSPORTER PERMEASE YTRF"/>
    <property type="match status" value="1"/>
</dbReference>
<accession>A0A6J4MFX0</accession>
<keyword evidence="3 7" id="KW-0812">Transmembrane</keyword>
<sequence>MDTLLQDLRYALRTLRTSPSFSLAAVLTLAVGIGAGTTVFSVINTVLLRPLPFPDAERLQLVWTRSEDAQESWLSHPEWMDLRERSSAFSDLAALRDFSFAATGGQEPEQLPALAVSSNLFSMLGVQPLLGRSFLPEEDRDGAGKTVLLSHGYWQRRFGGSPRAVGTAIMLDGEPHTVVGVLPAGFRHLPPSSVFPRDAAVLVPLEPMLGTGFLRGRDVRHLHVIGRLKPGVTAAQAQADVQGIAAQLRQEHSGTYAASSWGMTAVGYQEYVVRGVRPALLMVFGAVGFLLLLAAVNVANLLLVRHTVQAREMAVRSALGAPRSRLVRLRLFESLLLALLGGTAGVLIFEMGVQVLRAVGPANLPRLDELSLDGRVFGFAFLLAVVLAVGFGVFLAMRTPGEGEDHLLRGSSRGISSGRTHARTRRMLEVSQIALAAGLLIGTGLLLKSLS</sequence>
<dbReference type="InterPro" id="IPR003838">
    <property type="entry name" value="ABC3_permease_C"/>
</dbReference>
<dbReference type="InterPro" id="IPR025857">
    <property type="entry name" value="MacB_PCD"/>
</dbReference>
<proteinExistence type="inferred from homology"/>
<evidence type="ECO:0008006" key="11">
    <source>
        <dbReference type="Google" id="ProtNLM"/>
    </source>
</evidence>
<evidence type="ECO:0000256" key="1">
    <source>
        <dbReference type="ARBA" id="ARBA00004651"/>
    </source>
</evidence>
<evidence type="ECO:0000256" key="5">
    <source>
        <dbReference type="ARBA" id="ARBA00023136"/>
    </source>
</evidence>
<evidence type="ECO:0000259" key="9">
    <source>
        <dbReference type="Pfam" id="PF12704"/>
    </source>
</evidence>
<dbReference type="InterPro" id="IPR050250">
    <property type="entry name" value="Macrolide_Exporter_MacB"/>
</dbReference>
<comment type="similarity">
    <text evidence="6">Belongs to the ABC-4 integral membrane protein family.</text>
</comment>
<keyword evidence="2" id="KW-1003">Cell membrane</keyword>
<gene>
    <name evidence="10" type="ORF">AVDCRST_MAG89-3616</name>
</gene>
<dbReference type="Pfam" id="PF12704">
    <property type="entry name" value="MacB_PCD"/>
    <property type="match status" value="1"/>
</dbReference>
<evidence type="ECO:0000259" key="8">
    <source>
        <dbReference type="Pfam" id="PF02687"/>
    </source>
</evidence>
<dbReference type="GO" id="GO:0005886">
    <property type="term" value="C:plasma membrane"/>
    <property type="evidence" value="ECO:0007669"/>
    <property type="project" value="UniProtKB-SubCell"/>
</dbReference>
<dbReference type="AlphaFoldDB" id="A0A6J4MFX0"/>